<accession>A0A2I1E5A2</accession>
<dbReference type="EMBL" id="LLXH01000965">
    <property type="protein sequence ID" value="PKC61580.1"/>
    <property type="molecule type" value="Genomic_DNA"/>
</dbReference>
<feature type="region of interest" description="Disordered" evidence="1">
    <location>
        <begin position="115"/>
        <end position="161"/>
    </location>
</feature>
<organism evidence="2 3">
    <name type="scientific">Rhizophagus irregularis</name>
    <dbReference type="NCBI Taxonomy" id="588596"/>
    <lineage>
        <taxon>Eukaryota</taxon>
        <taxon>Fungi</taxon>
        <taxon>Fungi incertae sedis</taxon>
        <taxon>Mucoromycota</taxon>
        <taxon>Glomeromycotina</taxon>
        <taxon>Glomeromycetes</taxon>
        <taxon>Glomerales</taxon>
        <taxon>Glomeraceae</taxon>
        <taxon>Rhizophagus</taxon>
    </lineage>
</organism>
<dbReference type="VEuPathDB" id="FungiDB:RhiirFUN_004837"/>
<proteinExistence type="predicted"/>
<name>A0A2I1E5A2_9GLOM</name>
<evidence type="ECO:0000256" key="1">
    <source>
        <dbReference type="SAM" id="MobiDB-lite"/>
    </source>
</evidence>
<feature type="compositionally biased region" description="Low complexity" evidence="1">
    <location>
        <begin position="115"/>
        <end position="129"/>
    </location>
</feature>
<sequence length="294" mass="32963">MPCSLTLDQKKLRCEFVAILSQLLPNTKDVHLAPLAYITFNSQQMMDTAMEQLIALQGHRLQWELPENTNRLCHRCGKLSCAPTACLLNNSRGRSHTHNPVAHLKECFNIGQSNNHNSSANHSRQCSRSQSKDRKDRSVSFSTFQRNNTSAPNSSDHKPSLVDPNCSQIQEILSVLKSLQEDMASVCARIHALELADQRISQLELWVFGHKSFFSLVLPPSMVPVPCSIILFSSISKTADEATINKEVKERTEIYSFQRSLDNKFDHLSSSIERFISSISNSSSSDLVNKTSSD</sequence>
<feature type="compositionally biased region" description="Polar residues" evidence="1">
    <location>
        <begin position="141"/>
        <end position="154"/>
    </location>
</feature>
<dbReference type="VEuPathDB" id="FungiDB:FUN_011606"/>
<dbReference type="OrthoDB" id="2398046at2759"/>
<reference evidence="2 3" key="1">
    <citation type="submission" date="2017-10" db="EMBL/GenBank/DDBJ databases">
        <title>Extensive intraspecific genome diversity in a model arbuscular mycorrhizal fungus.</title>
        <authorList>
            <person name="Chen E.C.H."/>
            <person name="Morin E."/>
            <person name="Baudet D."/>
            <person name="Noel J."/>
            <person name="Ndikumana S."/>
            <person name="Charron P."/>
            <person name="St-Onge C."/>
            <person name="Giorgi J."/>
            <person name="Grigoriev I.V."/>
            <person name="Roux C."/>
            <person name="Martin F.M."/>
            <person name="Corradi N."/>
        </authorList>
    </citation>
    <scope>NUCLEOTIDE SEQUENCE [LARGE SCALE GENOMIC DNA]</scope>
    <source>
        <strain evidence="2 3">A1</strain>
    </source>
</reference>
<dbReference type="Proteomes" id="UP000232688">
    <property type="component" value="Unassembled WGS sequence"/>
</dbReference>
<gene>
    <name evidence="2" type="ORF">RhiirA1_466318</name>
</gene>
<reference evidence="2 3" key="2">
    <citation type="submission" date="2017-10" db="EMBL/GenBank/DDBJ databases">
        <title>Genome analyses suggest a sexual origin of heterokaryosis in a supposedly ancient asexual fungus.</title>
        <authorList>
            <person name="Corradi N."/>
            <person name="Sedzielewska K."/>
            <person name="Noel J."/>
            <person name="Charron P."/>
            <person name="Farinelli L."/>
            <person name="Marton T."/>
            <person name="Kruger M."/>
            <person name="Pelin A."/>
            <person name="Brachmann A."/>
            <person name="Corradi N."/>
        </authorList>
    </citation>
    <scope>NUCLEOTIDE SEQUENCE [LARGE SCALE GENOMIC DNA]</scope>
    <source>
        <strain evidence="2 3">A1</strain>
    </source>
</reference>
<comment type="caution">
    <text evidence="2">The sequence shown here is derived from an EMBL/GenBank/DDBJ whole genome shotgun (WGS) entry which is preliminary data.</text>
</comment>
<evidence type="ECO:0000313" key="3">
    <source>
        <dbReference type="Proteomes" id="UP000232688"/>
    </source>
</evidence>
<dbReference type="VEuPathDB" id="FungiDB:RhiirA1_466318"/>
<dbReference type="AlphaFoldDB" id="A0A2I1E5A2"/>
<evidence type="ECO:0000313" key="2">
    <source>
        <dbReference type="EMBL" id="PKC61580.1"/>
    </source>
</evidence>
<protein>
    <submittedName>
        <fullName evidence="2">Uncharacterized protein</fullName>
    </submittedName>
</protein>